<feature type="transmembrane region" description="Helical" evidence="1">
    <location>
        <begin position="102"/>
        <end position="122"/>
    </location>
</feature>
<keyword evidence="1" id="KW-0812">Transmembrane</keyword>
<dbReference type="OrthoDB" id="5738125at2"/>
<protein>
    <submittedName>
        <fullName evidence="2">DUF2069 domain-containing protein</fullName>
    </submittedName>
</protein>
<feature type="transmembrane region" description="Helical" evidence="1">
    <location>
        <begin position="49"/>
        <end position="72"/>
    </location>
</feature>
<feature type="transmembrane region" description="Helical" evidence="1">
    <location>
        <begin position="79"/>
        <end position="96"/>
    </location>
</feature>
<dbReference type="Proteomes" id="UP000317901">
    <property type="component" value="Unassembled WGS sequence"/>
</dbReference>
<dbReference type="EMBL" id="VFIP01000032">
    <property type="protein sequence ID" value="TWR87944.1"/>
    <property type="molecule type" value="Genomic_DNA"/>
</dbReference>
<feature type="transmembrane region" description="Helical" evidence="1">
    <location>
        <begin position="20"/>
        <end position="43"/>
    </location>
</feature>
<evidence type="ECO:0000313" key="3">
    <source>
        <dbReference type="Proteomes" id="UP000317901"/>
    </source>
</evidence>
<dbReference type="InterPro" id="IPR018643">
    <property type="entry name" value="DUF2069_membrane"/>
</dbReference>
<gene>
    <name evidence="2" type="ORF">FJD37_16000</name>
</gene>
<organism evidence="2 3">
    <name type="scientific">Pseudomonas saxonica</name>
    <dbReference type="NCBI Taxonomy" id="2600598"/>
    <lineage>
        <taxon>Bacteria</taxon>
        <taxon>Pseudomonadati</taxon>
        <taxon>Pseudomonadota</taxon>
        <taxon>Gammaproteobacteria</taxon>
        <taxon>Pseudomonadales</taxon>
        <taxon>Pseudomonadaceae</taxon>
        <taxon>Pseudomonas</taxon>
    </lineage>
</organism>
<accession>A0A5C5PZV2</accession>
<comment type="caution">
    <text evidence="2">The sequence shown here is derived from an EMBL/GenBank/DDBJ whole genome shotgun (WGS) entry which is preliminary data.</text>
</comment>
<keyword evidence="1" id="KW-0472">Membrane</keyword>
<keyword evidence="1" id="KW-1133">Transmembrane helix</keyword>
<dbReference type="AlphaFoldDB" id="A0A5C5PZV2"/>
<dbReference type="Pfam" id="PF09842">
    <property type="entry name" value="DUF2069"/>
    <property type="match status" value="1"/>
</dbReference>
<evidence type="ECO:0000256" key="1">
    <source>
        <dbReference type="SAM" id="Phobius"/>
    </source>
</evidence>
<dbReference type="RefSeq" id="WP_122784649.1">
    <property type="nucleotide sequence ID" value="NZ_CP142033.1"/>
</dbReference>
<proteinExistence type="predicted"/>
<name>A0A5C5PZV2_9PSED</name>
<sequence length="143" mass="15914">MAKKPKVLPSIAWLAPRVRLMRVLSLVCFLSLIGLLCVYYLAFANLHGARPWVILLIELVPLLIVLPGMLLGSARGHSFTCYVINLYLIKGALAAFDPNRQLFGLLEMAVSVAVFISAMLYVRWRYQLDRRLAGEGTPVSDSP</sequence>
<evidence type="ECO:0000313" key="2">
    <source>
        <dbReference type="EMBL" id="TWR87944.1"/>
    </source>
</evidence>
<reference evidence="2 3" key="1">
    <citation type="submission" date="2019-06" db="EMBL/GenBank/DDBJ databases">
        <title>Pseudomonas bimorpha sp. nov. isolated from bovine raw milk and skim milk concentrate.</title>
        <authorList>
            <person name="Hofmann K."/>
            <person name="Huptas C."/>
            <person name="Doll E."/>
            <person name="Scherer S."/>
            <person name="Wenning M."/>
        </authorList>
    </citation>
    <scope>NUCLEOTIDE SEQUENCE [LARGE SCALE GENOMIC DNA]</scope>
    <source>
        <strain evidence="2 3">DSM 108990</strain>
    </source>
</reference>